<proteinExistence type="predicted"/>
<evidence type="ECO:0000313" key="2">
    <source>
        <dbReference type="Proteomes" id="UP000612055"/>
    </source>
</evidence>
<evidence type="ECO:0000313" key="1">
    <source>
        <dbReference type="EMBL" id="KAG2499257.1"/>
    </source>
</evidence>
<sequence>MFRPPLASSSTGRLEQMDFPYKPLISAQELVDTLLFFKDRDAHKVALKRDAARATADLPRNHPMFQVPVRERPT</sequence>
<dbReference type="OrthoDB" id="531519at2759"/>
<accession>A0A836C503</accession>
<comment type="caution">
    <text evidence="1">The sequence shown here is derived from an EMBL/GenBank/DDBJ whole genome shotgun (WGS) entry which is preliminary data.</text>
</comment>
<keyword evidence="2" id="KW-1185">Reference proteome</keyword>
<dbReference type="AlphaFoldDB" id="A0A836C503"/>
<protein>
    <submittedName>
        <fullName evidence="1">Uncharacterized protein</fullName>
    </submittedName>
</protein>
<dbReference type="Proteomes" id="UP000612055">
    <property type="component" value="Unassembled WGS sequence"/>
</dbReference>
<name>A0A836C503_9CHLO</name>
<dbReference type="EMBL" id="JAEHOE010000007">
    <property type="protein sequence ID" value="KAG2499257.1"/>
    <property type="molecule type" value="Genomic_DNA"/>
</dbReference>
<reference evidence="1" key="1">
    <citation type="journal article" date="2020" name="bioRxiv">
        <title>Comparative genomics of Chlamydomonas.</title>
        <authorList>
            <person name="Craig R.J."/>
            <person name="Hasan A.R."/>
            <person name="Ness R.W."/>
            <person name="Keightley P.D."/>
        </authorList>
    </citation>
    <scope>NUCLEOTIDE SEQUENCE</scope>
    <source>
        <strain evidence="1">CCAP 11/70</strain>
    </source>
</reference>
<organism evidence="1 2">
    <name type="scientific">Edaphochlamys debaryana</name>
    <dbReference type="NCBI Taxonomy" id="47281"/>
    <lineage>
        <taxon>Eukaryota</taxon>
        <taxon>Viridiplantae</taxon>
        <taxon>Chlorophyta</taxon>
        <taxon>core chlorophytes</taxon>
        <taxon>Chlorophyceae</taxon>
        <taxon>CS clade</taxon>
        <taxon>Chlamydomonadales</taxon>
        <taxon>Chlamydomonadales incertae sedis</taxon>
        <taxon>Edaphochlamys</taxon>
    </lineage>
</organism>
<gene>
    <name evidence="1" type="ORF">HYH03_002836</name>
</gene>